<keyword evidence="20" id="KW-1185">Reference proteome</keyword>
<dbReference type="RefSeq" id="WP_083990354.1">
    <property type="nucleotide sequence ID" value="NZ_BBWV01000004.1"/>
</dbReference>
<dbReference type="Gene3D" id="3.40.50.300">
    <property type="entry name" value="P-loop containing nucleotide triphosphate hydrolases"/>
    <property type="match status" value="2"/>
</dbReference>
<evidence type="ECO:0000259" key="18">
    <source>
        <dbReference type="PROSITE" id="PS50893"/>
    </source>
</evidence>
<keyword evidence="12" id="KW-0238">DNA-binding</keyword>
<keyword evidence="5" id="KW-0547">Nucleotide-binding</keyword>
<feature type="compositionally biased region" description="Basic residues" evidence="17">
    <location>
        <begin position="970"/>
        <end position="982"/>
    </location>
</feature>
<reference evidence="19 20" key="1">
    <citation type="submission" date="2015-04" db="EMBL/GenBank/DDBJ databases">
        <title>Whole genome shotgun sequence of Flavihumibacter petaseus NBRC 106054.</title>
        <authorList>
            <person name="Miyazawa S."/>
            <person name="Hosoyama A."/>
            <person name="Hashimoto M."/>
            <person name="Noguchi M."/>
            <person name="Tsuchikane K."/>
            <person name="Ohji S."/>
            <person name="Yamazoe A."/>
            <person name="Ichikawa N."/>
            <person name="Kimura A."/>
            <person name="Fujita N."/>
        </authorList>
    </citation>
    <scope>NUCLEOTIDE SEQUENCE [LARGE SCALE GENOMIC DNA]</scope>
    <source>
        <strain evidence="19 20">NBRC 106054</strain>
    </source>
</reference>
<dbReference type="GO" id="GO:0008270">
    <property type="term" value="F:zinc ion binding"/>
    <property type="evidence" value="ECO:0007669"/>
    <property type="project" value="UniProtKB-KW"/>
</dbReference>
<dbReference type="EMBL" id="BBWV01000004">
    <property type="protein sequence ID" value="GAO44842.1"/>
    <property type="molecule type" value="Genomic_DNA"/>
</dbReference>
<evidence type="ECO:0000256" key="15">
    <source>
        <dbReference type="ARBA" id="ARBA00039316"/>
    </source>
</evidence>
<evidence type="ECO:0000256" key="9">
    <source>
        <dbReference type="ARBA" id="ARBA00022833"/>
    </source>
</evidence>
<dbReference type="Pfam" id="PF17760">
    <property type="entry name" value="UvrA_inter"/>
    <property type="match status" value="1"/>
</dbReference>
<comment type="similarity">
    <text evidence="14">Belongs to the ABC transporter superfamily. UvrA family.</text>
</comment>
<dbReference type="InterPro" id="IPR017871">
    <property type="entry name" value="ABC_transporter-like_CS"/>
</dbReference>
<dbReference type="GO" id="GO:0004518">
    <property type="term" value="F:nuclease activity"/>
    <property type="evidence" value="ECO:0007669"/>
    <property type="project" value="UniProtKB-KW"/>
</dbReference>
<evidence type="ECO:0000256" key="4">
    <source>
        <dbReference type="ARBA" id="ARBA00022737"/>
    </source>
</evidence>
<dbReference type="PANTHER" id="PTHR43152">
    <property type="entry name" value="UVRABC SYSTEM PROTEIN A"/>
    <property type="match status" value="1"/>
</dbReference>
<dbReference type="InterPro" id="IPR027417">
    <property type="entry name" value="P-loop_NTPase"/>
</dbReference>
<name>A0A0E9N4D8_9BACT</name>
<keyword evidence="13" id="KW-0234">DNA repair</keyword>
<evidence type="ECO:0000313" key="20">
    <source>
        <dbReference type="Proteomes" id="UP000033121"/>
    </source>
</evidence>
<keyword evidence="9" id="KW-0862">Zinc</keyword>
<sequence length="982" mass="110086">MAKKAETIPVRDLENIEVVGAREHNLKDIDLTIPKNRMVVFTGVSGSGKSSLAFDTIYNEGQRRYMESFSAYARQFVGDMERPDVDKITGLSPVISIEQKTTNKNPRSTVGTITEVYDFLRLLYARAADAYSYNTGKKMVKFSEEEIVENIYSKFSKKKISLLAPLVRGRKGHYRELFEDIRKKGYLKVRVDGEVKDLVPKMQVDRYKIHDIEVVIDRLAVTPDMKLRLSQSIQKSMQVGKGLLFLLINDTDEVIQYSRQLMCQDTGISYEEPSPNSFSFNSPYGACPTCKGLGQVYQVSMEAIIPDRSVSIREGGIAPLGEEREAYVYKQVQQLARKHKIDLKKPISDLPERDLNLILYGQEEALEETTIDFTEAVPGERIYAEEFEGIIPQLKRWFSTVSSDAVREWAESFMELNTCPTCNGDRLRIESLWFKVDGKNIAEISQYNLDKLYEWFNGIEKRLSHKQQLISKDILKEIRERLQFLLDVGLTYLSLNRPTRTLSGGESQRIRLATQIGSQLQGITYVLDEPSIGLHQRDNQRLISALQNLRDIGNSVLVVEHDKDIMMAADYLVDIGPRAGKFGGRIVAEGTPQQVLDAGSETAAYLSGKKQIAIPETRRSGNGKFIEIKGASGNNLQQLNIRFPLGKLILVTGVSGSGKSTLINETLYPILSQYCYDSKQKPLPYKSVKGLENIDKVIEIDQSPIGRTPRSNPATYCGFFTEIRQLFAAVPEAKIRGYAAGRFSFNVKGGRCDLCEGGGMRVIEMNFLPDVYVHCEKCNGKRYNRETLEIRYKGKSISDVLDMTVDEAVEFFQAVPYLYRKIKVLQEVGLGYITLGQSAVTLSGGEAQRVKLATELSKKDTGKTFYILDEPTTGLHFQDIQHLLDVVNKLVERGNTVLVIEHNLDVIKVADHIIDIGPEGGDGGGQLLFEGTPEEMAKLKVGHTARFVKEELKAAVAVSENGNPAEKTVVKKKTASKTAKSK</sequence>
<evidence type="ECO:0000256" key="16">
    <source>
        <dbReference type="ARBA" id="ARBA00042156"/>
    </source>
</evidence>
<dbReference type="Proteomes" id="UP000033121">
    <property type="component" value="Unassembled WGS sequence"/>
</dbReference>
<dbReference type="Gene3D" id="1.20.1580.10">
    <property type="entry name" value="ABC transporter ATPase like domain"/>
    <property type="match status" value="2"/>
</dbReference>
<dbReference type="GO" id="GO:0003677">
    <property type="term" value="F:DNA binding"/>
    <property type="evidence" value="ECO:0007669"/>
    <property type="project" value="UniProtKB-KW"/>
</dbReference>
<dbReference type="GO" id="GO:0009380">
    <property type="term" value="C:excinuclease repair complex"/>
    <property type="evidence" value="ECO:0007669"/>
    <property type="project" value="InterPro"/>
</dbReference>
<comment type="subcellular location">
    <subcellularLocation>
        <location evidence="1">Cytoplasm</location>
    </subcellularLocation>
</comment>
<keyword evidence="11" id="KW-0267">Excision nuclease</keyword>
<feature type="region of interest" description="Disordered" evidence="17">
    <location>
        <begin position="963"/>
        <end position="982"/>
    </location>
</feature>
<dbReference type="SUPFAM" id="SSF52540">
    <property type="entry name" value="P-loop containing nucleoside triphosphate hydrolases"/>
    <property type="match status" value="2"/>
</dbReference>
<evidence type="ECO:0000256" key="3">
    <source>
        <dbReference type="ARBA" id="ARBA00022723"/>
    </source>
</evidence>
<evidence type="ECO:0000256" key="10">
    <source>
        <dbReference type="ARBA" id="ARBA00022840"/>
    </source>
</evidence>
<evidence type="ECO:0000256" key="7">
    <source>
        <dbReference type="ARBA" id="ARBA00022769"/>
    </source>
</evidence>
<evidence type="ECO:0000256" key="11">
    <source>
        <dbReference type="ARBA" id="ARBA00022881"/>
    </source>
</evidence>
<comment type="caution">
    <text evidence="19">The sequence shown here is derived from an EMBL/GenBank/DDBJ whole genome shotgun (WGS) entry which is preliminary data.</text>
</comment>
<proteinExistence type="inferred from homology"/>
<dbReference type="Pfam" id="PF17755">
    <property type="entry name" value="UvrA_DNA-bind"/>
    <property type="match status" value="1"/>
</dbReference>
<evidence type="ECO:0000256" key="12">
    <source>
        <dbReference type="ARBA" id="ARBA00023125"/>
    </source>
</evidence>
<evidence type="ECO:0000256" key="13">
    <source>
        <dbReference type="ARBA" id="ARBA00023204"/>
    </source>
</evidence>
<dbReference type="InterPro" id="IPR013815">
    <property type="entry name" value="ATP_grasp_subdomain_1"/>
</dbReference>
<organism evidence="19 20">
    <name type="scientific">Flavihumibacter petaseus NBRC 106054</name>
    <dbReference type="NCBI Taxonomy" id="1220578"/>
    <lineage>
        <taxon>Bacteria</taxon>
        <taxon>Pseudomonadati</taxon>
        <taxon>Bacteroidota</taxon>
        <taxon>Chitinophagia</taxon>
        <taxon>Chitinophagales</taxon>
        <taxon>Chitinophagaceae</taxon>
        <taxon>Flavihumibacter</taxon>
    </lineage>
</organism>
<dbReference type="GO" id="GO:0006289">
    <property type="term" value="P:nucleotide-excision repair"/>
    <property type="evidence" value="ECO:0007669"/>
    <property type="project" value="InterPro"/>
</dbReference>
<protein>
    <recommendedName>
        <fullName evidence="15">UvrABC system protein A</fullName>
    </recommendedName>
    <alternativeName>
        <fullName evidence="16">Excinuclease ABC subunit A</fullName>
    </alternativeName>
</protein>
<dbReference type="GO" id="GO:0016887">
    <property type="term" value="F:ATP hydrolysis activity"/>
    <property type="evidence" value="ECO:0007669"/>
    <property type="project" value="InterPro"/>
</dbReference>
<dbReference type="CDD" id="cd03271">
    <property type="entry name" value="ABC_UvrA_II"/>
    <property type="match status" value="1"/>
</dbReference>
<dbReference type="GO" id="GO:0005737">
    <property type="term" value="C:cytoplasm"/>
    <property type="evidence" value="ECO:0007669"/>
    <property type="project" value="UniProtKB-SubCell"/>
</dbReference>
<keyword evidence="2" id="KW-0963">Cytoplasm</keyword>
<dbReference type="Gene3D" id="3.30.1490.20">
    <property type="entry name" value="ATP-grasp fold, A domain"/>
    <property type="match status" value="1"/>
</dbReference>
<feature type="domain" description="ABC transporter" evidence="18">
    <location>
        <begin position="612"/>
        <end position="949"/>
    </location>
</feature>
<dbReference type="InterPro" id="IPR041552">
    <property type="entry name" value="UvrA_DNA-bd"/>
</dbReference>
<evidence type="ECO:0000313" key="19">
    <source>
        <dbReference type="EMBL" id="GAO44842.1"/>
    </source>
</evidence>
<evidence type="ECO:0000256" key="14">
    <source>
        <dbReference type="ARBA" id="ARBA00038000"/>
    </source>
</evidence>
<keyword evidence="4" id="KW-0677">Repeat</keyword>
<dbReference type="FunFam" id="1.20.1580.10:FF:000002">
    <property type="entry name" value="UvrABC system protein A"/>
    <property type="match status" value="1"/>
</dbReference>
<dbReference type="AlphaFoldDB" id="A0A0E9N4D8"/>
<keyword evidence="3" id="KW-0479">Metal-binding</keyword>
<dbReference type="InterPro" id="IPR003439">
    <property type="entry name" value="ABC_transporter-like_ATP-bd"/>
</dbReference>
<dbReference type="InterPro" id="IPR041102">
    <property type="entry name" value="UvrA_inter"/>
</dbReference>
<dbReference type="PROSITE" id="PS00211">
    <property type="entry name" value="ABC_TRANSPORTER_1"/>
    <property type="match status" value="2"/>
</dbReference>
<evidence type="ECO:0000256" key="2">
    <source>
        <dbReference type="ARBA" id="ARBA00022490"/>
    </source>
</evidence>
<keyword evidence="10" id="KW-0067">ATP-binding</keyword>
<dbReference type="PROSITE" id="PS50893">
    <property type="entry name" value="ABC_TRANSPORTER_2"/>
    <property type="match status" value="1"/>
</dbReference>
<keyword evidence="8" id="KW-0863">Zinc-finger</keyword>
<evidence type="ECO:0000256" key="6">
    <source>
        <dbReference type="ARBA" id="ARBA00022763"/>
    </source>
</evidence>
<dbReference type="Gene3D" id="1.10.8.280">
    <property type="entry name" value="ABC transporter ATPase domain-like"/>
    <property type="match status" value="1"/>
</dbReference>
<dbReference type="OrthoDB" id="9809851at2"/>
<evidence type="ECO:0000256" key="5">
    <source>
        <dbReference type="ARBA" id="ARBA00022741"/>
    </source>
</evidence>
<gene>
    <name evidence="19" type="primary">uvrA</name>
    <name evidence="19" type="ORF">FPE01S_04_00850</name>
</gene>
<dbReference type="NCBIfam" id="NF001503">
    <property type="entry name" value="PRK00349.1"/>
    <property type="match status" value="1"/>
</dbReference>
<dbReference type="GO" id="GO:0005524">
    <property type="term" value="F:ATP binding"/>
    <property type="evidence" value="ECO:0007669"/>
    <property type="project" value="UniProtKB-KW"/>
</dbReference>
<dbReference type="PANTHER" id="PTHR43152:SF3">
    <property type="entry name" value="UVRABC SYSTEM PROTEIN A"/>
    <property type="match status" value="1"/>
</dbReference>
<dbReference type="NCBIfam" id="TIGR00630">
    <property type="entry name" value="uvra"/>
    <property type="match status" value="1"/>
</dbReference>
<accession>A0A0E9N4D8</accession>
<evidence type="ECO:0000256" key="17">
    <source>
        <dbReference type="SAM" id="MobiDB-lite"/>
    </source>
</evidence>
<keyword evidence="7" id="KW-0228">DNA excision</keyword>
<evidence type="ECO:0000256" key="1">
    <source>
        <dbReference type="ARBA" id="ARBA00004496"/>
    </source>
</evidence>
<dbReference type="InterPro" id="IPR004602">
    <property type="entry name" value="UvrA"/>
</dbReference>
<evidence type="ECO:0000256" key="8">
    <source>
        <dbReference type="ARBA" id="ARBA00022771"/>
    </source>
</evidence>
<dbReference type="STRING" id="1220578.FPE01S_04_00850"/>
<keyword evidence="6" id="KW-0227">DNA damage</keyword>